<evidence type="ECO:0000256" key="1">
    <source>
        <dbReference type="PROSITE-ProRule" id="PRU00169"/>
    </source>
</evidence>
<dbReference type="InterPro" id="IPR011006">
    <property type="entry name" value="CheY-like_superfamily"/>
</dbReference>
<evidence type="ECO:0000313" key="4">
    <source>
        <dbReference type="Proteomes" id="UP001595478"/>
    </source>
</evidence>
<organism evidence="3 4">
    <name type="scientific">Agaribacter flavus</name>
    <dbReference type="NCBI Taxonomy" id="1902781"/>
    <lineage>
        <taxon>Bacteria</taxon>
        <taxon>Pseudomonadati</taxon>
        <taxon>Pseudomonadota</taxon>
        <taxon>Gammaproteobacteria</taxon>
        <taxon>Alteromonadales</taxon>
        <taxon>Alteromonadaceae</taxon>
        <taxon>Agaribacter</taxon>
    </lineage>
</organism>
<gene>
    <name evidence="3" type="ORF">ACFOHL_08780</name>
</gene>
<dbReference type="InterPro" id="IPR001789">
    <property type="entry name" value="Sig_transdc_resp-reg_receiver"/>
</dbReference>
<protein>
    <submittedName>
        <fullName evidence="3">Response regulator</fullName>
    </submittedName>
</protein>
<name>A0ABV7FRD7_9ALTE</name>
<dbReference type="Gene3D" id="3.40.50.2300">
    <property type="match status" value="1"/>
</dbReference>
<dbReference type="PANTHER" id="PTHR44520:SF2">
    <property type="entry name" value="RESPONSE REGULATOR RCP1"/>
    <property type="match status" value="1"/>
</dbReference>
<dbReference type="InterPro" id="IPR052893">
    <property type="entry name" value="TCS_response_regulator"/>
</dbReference>
<keyword evidence="1" id="KW-0597">Phosphoprotein</keyword>
<evidence type="ECO:0000313" key="3">
    <source>
        <dbReference type="EMBL" id="MFC3121715.1"/>
    </source>
</evidence>
<proteinExistence type="predicted"/>
<dbReference type="RefSeq" id="WP_376919850.1">
    <property type="nucleotide sequence ID" value="NZ_JBHRSW010000014.1"/>
</dbReference>
<accession>A0ABV7FRD7</accession>
<dbReference type="EMBL" id="JBHRSW010000014">
    <property type="protein sequence ID" value="MFC3121715.1"/>
    <property type="molecule type" value="Genomic_DNA"/>
</dbReference>
<dbReference type="PANTHER" id="PTHR44520">
    <property type="entry name" value="RESPONSE REGULATOR RCP1-RELATED"/>
    <property type="match status" value="1"/>
</dbReference>
<dbReference type="SMART" id="SM00448">
    <property type="entry name" value="REC"/>
    <property type="match status" value="1"/>
</dbReference>
<dbReference type="CDD" id="cd17557">
    <property type="entry name" value="REC_Rcp-like"/>
    <property type="match status" value="1"/>
</dbReference>
<feature type="domain" description="Response regulatory" evidence="2">
    <location>
        <begin position="12"/>
        <end position="137"/>
    </location>
</feature>
<comment type="caution">
    <text evidence="3">The sequence shown here is derived from an EMBL/GenBank/DDBJ whole genome shotgun (WGS) entry which is preliminary data.</text>
</comment>
<dbReference type="SUPFAM" id="SSF52172">
    <property type="entry name" value="CheY-like"/>
    <property type="match status" value="1"/>
</dbReference>
<reference evidence="4" key="1">
    <citation type="journal article" date="2019" name="Int. J. Syst. Evol. Microbiol.">
        <title>The Global Catalogue of Microorganisms (GCM) 10K type strain sequencing project: providing services to taxonomists for standard genome sequencing and annotation.</title>
        <authorList>
            <consortium name="The Broad Institute Genomics Platform"/>
            <consortium name="The Broad Institute Genome Sequencing Center for Infectious Disease"/>
            <person name="Wu L."/>
            <person name="Ma J."/>
        </authorList>
    </citation>
    <scope>NUCLEOTIDE SEQUENCE [LARGE SCALE GENOMIC DNA]</scope>
    <source>
        <strain evidence="4">KCTC 52473</strain>
    </source>
</reference>
<dbReference type="Pfam" id="PF00072">
    <property type="entry name" value="Response_reg"/>
    <property type="match status" value="1"/>
</dbReference>
<evidence type="ECO:0000259" key="2">
    <source>
        <dbReference type="PROSITE" id="PS50110"/>
    </source>
</evidence>
<dbReference type="Proteomes" id="UP001595478">
    <property type="component" value="Unassembled WGS sequence"/>
</dbReference>
<feature type="modified residue" description="4-aspartylphosphate" evidence="1">
    <location>
        <position position="70"/>
    </location>
</feature>
<sequence>MIDKVVPENLVTILMVEDDELDVEVFKRTLKKEHILNPFYNVTDGEEALSVLRGQHPDIQISKPYLLVMDINMPRMNGIECLSEIRQDPELKDTVVFFMTTSEDEQDMYEAYNLNVAGYMVKSNLGENFLKSVRMLDQYFHAIVLPDA</sequence>
<dbReference type="PROSITE" id="PS50110">
    <property type="entry name" value="RESPONSE_REGULATORY"/>
    <property type="match status" value="1"/>
</dbReference>
<keyword evidence="4" id="KW-1185">Reference proteome</keyword>